<organism evidence="2 3">
    <name type="scientific">Durusdinium trenchii</name>
    <dbReference type="NCBI Taxonomy" id="1381693"/>
    <lineage>
        <taxon>Eukaryota</taxon>
        <taxon>Sar</taxon>
        <taxon>Alveolata</taxon>
        <taxon>Dinophyceae</taxon>
        <taxon>Suessiales</taxon>
        <taxon>Symbiodiniaceae</taxon>
        <taxon>Durusdinium</taxon>
    </lineage>
</organism>
<name>A0ABP0PHN7_9DINO</name>
<sequence length="114" mass="12807">MRPTVPTRPWFSGDARSRDGDGLDSAAGEVEALREVSKNTVETESWYPEDSMELDAVLAQELCRVMFRLRPPSRRVHAAGRAAQFKSPIMRLDVFLDEDVPEFPFAKVPSVRAS</sequence>
<evidence type="ECO:0000313" key="3">
    <source>
        <dbReference type="Proteomes" id="UP001642464"/>
    </source>
</evidence>
<accession>A0ABP0PHN7</accession>
<proteinExistence type="predicted"/>
<evidence type="ECO:0000256" key="1">
    <source>
        <dbReference type="SAM" id="MobiDB-lite"/>
    </source>
</evidence>
<comment type="caution">
    <text evidence="2">The sequence shown here is derived from an EMBL/GenBank/DDBJ whole genome shotgun (WGS) entry which is preliminary data.</text>
</comment>
<protein>
    <submittedName>
        <fullName evidence="2">Uncharacterized protein</fullName>
    </submittedName>
</protein>
<dbReference type="Proteomes" id="UP001642464">
    <property type="component" value="Unassembled WGS sequence"/>
</dbReference>
<feature type="region of interest" description="Disordered" evidence="1">
    <location>
        <begin position="1"/>
        <end position="24"/>
    </location>
</feature>
<dbReference type="EMBL" id="CAXAMM010036002">
    <property type="protein sequence ID" value="CAK9075153.1"/>
    <property type="molecule type" value="Genomic_DNA"/>
</dbReference>
<keyword evidence="3" id="KW-1185">Reference proteome</keyword>
<reference evidence="2 3" key="1">
    <citation type="submission" date="2024-02" db="EMBL/GenBank/DDBJ databases">
        <authorList>
            <person name="Chen Y."/>
            <person name="Shah S."/>
            <person name="Dougan E. K."/>
            <person name="Thang M."/>
            <person name="Chan C."/>
        </authorList>
    </citation>
    <scope>NUCLEOTIDE SEQUENCE [LARGE SCALE GENOMIC DNA]</scope>
</reference>
<evidence type="ECO:0000313" key="2">
    <source>
        <dbReference type="EMBL" id="CAK9075153.1"/>
    </source>
</evidence>
<gene>
    <name evidence="2" type="ORF">SCF082_LOCUS36468</name>
</gene>